<accession>A0ABN8SUB5</accession>
<keyword evidence="2" id="KW-1003">Cell membrane</keyword>
<feature type="domain" description="G-protein coupled receptors family 1 profile" evidence="11">
    <location>
        <begin position="274"/>
        <end position="539"/>
    </location>
</feature>
<keyword evidence="7 9" id="KW-0675">Receptor</keyword>
<evidence type="ECO:0000256" key="3">
    <source>
        <dbReference type="ARBA" id="ARBA00022692"/>
    </source>
</evidence>
<dbReference type="EMBL" id="CALNXI010003518">
    <property type="protein sequence ID" value="CAH3193544.1"/>
    <property type="molecule type" value="Genomic_DNA"/>
</dbReference>
<keyword evidence="8 9" id="KW-0807">Transducer</keyword>
<dbReference type="Gene3D" id="1.20.1070.10">
    <property type="entry name" value="Rhodopsin 7-helix transmembrane proteins"/>
    <property type="match status" value="2"/>
</dbReference>
<dbReference type="Proteomes" id="UP001159427">
    <property type="component" value="Unassembled WGS sequence"/>
</dbReference>
<feature type="transmembrane region" description="Helical" evidence="10">
    <location>
        <begin position="61"/>
        <end position="82"/>
    </location>
</feature>
<evidence type="ECO:0000256" key="9">
    <source>
        <dbReference type="RuleBase" id="RU000688"/>
    </source>
</evidence>
<feature type="transmembrane region" description="Helical" evidence="10">
    <location>
        <begin position="187"/>
        <end position="214"/>
    </location>
</feature>
<feature type="transmembrane region" description="Helical" evidence="10">
    <location>
        <begin position="28"/>
        <end position="49"/>
    </location>
</feature>
<dbReference type="PRINTS" id="PR00237">
    <property type="entry name" value="GPCRRHODOPSN"/>
</dbReference>
<feature type="transmembrane region" description="Helical" evidence="10">
    <location>
        <begin position="144"/>
        <end position="163"/>
    </location>
</feature>
<keyword evidence="4 10" id="KW-1133">Transmembrane helix</keyword>
<evidence type="ECO:0000256" key="2">
    <source>
        <dbReference type="ARBA" id="ARBA00022475"/>
    </source>
</evidence>
<feature type="transmembrane region" description="Helical" evidence="10">
    <location>
        <begin position="421"/>
        <end position="441"/>
    </location>
</feature>
<feature type="domain" description="G-protein coupled receptors family 1 profile" evidence="11">
    <location>
        <begin position="40"/>
        <end position="259"/>
    </location>
</feature>
<keyword evidence="6 10" id="KW-0472">Membrane</keyword>
<gene>
    <name evidence="12" type="ORF">PEVE_00026065</name>
</gene>
<evidence type="ECO:0000256" key="6">
    <source>
        <dbReference type="ARBA" id="ARBA00023136"/>
    </source>
</evidence>
<evidence type="ECO:0000259" key="11">
    <source>
        <dbReference type="PROSITE" id="PS50262"/>
    </source>
</evidence>
<feature type="transmembrane region" description="Helical" evidence="10">
    <location>
        <begin position="483"/>
        <end position="501"/>
    </location>
</feature>
<feature type="transmembrane region" description="Helical" evidence="10">
    <location>
        <begin position="378"/>
        <end position="397"/>
    </location>
</feature>
<comment type="similarity">
    <text evidence="9">Belongs to the G-protein coupled receptor 1 family.</text>
</comment>
<dbReference type="PROSITE" id="PS00237">
    <property type="entry name" value="G_PROTEIN_RECEP_F1_1"/>
    <property type="match status" value="1"/>
</dbReference>
<comment type="subcellular location">
    <subcellularLocation>
        <location evidence="1">Cell membrane</location>
        <topology evidence="1">Multi-pass membrane protein</topology>
    </subcellularLocation>
</comment>
<dbReference type="SUPFAM" id="SSF81321">
    <property type="entry name" value="Family A G protein-coupled receptor-like"/>
    <property type="match status" value="2"/>
</dbReference>
<dbReference type="CDD" id="cd00637">
    <property type="entry name" value="7tm_classA_rhodopsin-like"/>
    <property type="match status" value="2"/>
</dbReference>
<organism evidence="12 13">
    <name type="scientific">Porites evermanni</name>
    <dbReference type="NCBI Taxonomy" id="104178"/>
    <lineage>
        <taxon>Eukaryota</taxon>
        <taxon>Metazoa</taxon>
        <taxon>Cnidaria</taxon>
        <taxon>Anthozoa</taxon>
        <taxon>Hexacorallia</taxon>
        <taxon>Scleractinia</taxon>
        <taxon>Fungiina</taxon>
        <taxon>Poritidae</taxon>
        <taxon>Porites</taxon>
    </lineage>
</organism>
<evidence type="ECO:0000256" key="5">
    <source>
        <dbReference type="ARBA" id="ARBA00023040"/>
    </source>
</evidence>
<dbReference type="PANTHER" id="PTHR22752">
    <property type="entry name" value="G PROTEIN-COUPLED RECEPTOR"/>
    <property type="match status" value="1"/>
</dbReference>
<proteinExistence type="inferred from homology"/>
<reference evidence="12 13" key="1">
    <citation type="submission" date="2022-05" db="EMBL/GenBank/DDBJ databases">
        <authorList>
            <consortium name="Genoscope - CEA"/>
            <person name="William W."/>
        </authorList>
    </citation>
    <scope>NUCLEOTIDE SEQUENCE [LARGE SCALE GENOMIC DNA]</scope>
</reference>
<dbReference type="InterPro" id="IPR017452">
    <property type="entry name" value="GPCR_Rhodpsn_7TM"/>
</dbReference>
<feature type="transmembrane region" description="Helical" evidence="10">
    <location>
        <begin position="336"/>
        <end position="358"/>
    </location>
</feature>
<name>A0ABN8SUB5_9CNID</name>
<feature type="transmembrane region" description="Helical" evidence="10">
    <location>
        <begin position="295"/>
        <end position="316"/>
    </location>
</feature>
<sequence length="578" mass="65465">MNVTATTIEVFAQQLKSRTTVVQMVESFFLLMINLVSFVGNLLLGIAVIKNPNLRRTIPNMYIISLAVSDFLMSLLGIPFSVASLITGKWPFNNFTCQFQGFWILFMCAVSLQTLAVTAVNRYFRVVRSRGLYQKIFNMKTTKITIAILWIVALFAPLPYVVAGHEFFFHAGKVFCAHNAESLYEGYGAYLVLVYIAIPLIIILTCYTRVFIAVRKHNLNFRPRIRFNGKSGRNSSNNSCLSVEEVNVTYILLVVVIAIESGFLFLINFVSFAGNLLHGIAVIKNPNLRRTVPNMYIITLAVSDFLFSLMGTPFSVASLMTGKWPFNNFICQLQGLWILLLCAVSLQTLAVTALNRYFRVVRSRVLYQKIFNMKTTKVTIAILWIIALFAPLPYVVAGHDFFFHSGKAFCTYDAESLHEGYGVYLVLVYIAIPLIIITICYTRVFIAVRRHNLVVFRQRIRPLNRQLNFGPENPRLSVEEVKVTNILLVVVVAFLSCWTPVLVIDLVDFITGDWKLKRPVYVSYTCFGFASTALNPIIYGIMNRTFRTEYLKIFSSLKRFVLGSNTNVRIAPAVIVIA</sequence>
<evidence type="ECO:0000256" key="7">
    <source>
        <dbReference type="ARBA" id="ARBA00023170"/>
    </source>
</evidence>
<evidence type="ECO:0000313" key="12">
    <source>
        <dbReference type="EMBL" id="CAH3193544.1"/>
    </source>
</evidence>
<keyword evidence="5 9" id="KW-0297">G-protein coupled receptor</keyword>
<dbReference type="InterPro" id="IPR000276">
    <property type="entry name" value="GPCR_Rhodpsn"/>
</dbReference>
<feature type="transmembrane region" description="Helical" evidence="10">
    <location>
        <begin position="235"/>
        <end position="259"/>
    </location>
</feature>
<evidence type="ECO:0000256" key="10">
    <source>
        <dbReference type="SAM" id="Phobius"/>
    </source>
</evidence>
<feature type="transmembrane region" description="Helical" evidence="10">
    <location>
        <begin position="521"/>
        <end position="542"/>
    </location>
</feature>
<feature type="transmembrane region" description="Helical" evidence="10">
    <location>
        <begin position="265"/>
        <end position="283"/>
    </location>
</feature>
<comment type="caution">
    <text evidence="12">The sequence shown here is derived from an EMBL/GenBank/DDBJ whole genome shotgun (WGS) entry which is preliminary data.</text>
</comment>
<evidence type="ECO:0000256" key="8">
    <source>
        <dbReference type="ARBA" id="ARBA00023224"/>
    </source>
</evidence>
<keyword evidence="3 9" id="KW-0812">Transmembrane</keyword>
<evidence type="ECO:0000313" key="13">
    <source>
        <dbReference type="Proteomes" id="UP001159427"/>
    </source>
</evidence>
<evidence type="ECO:0000256" key="4">
    <source>
        <dbReference type="ARBA" id="ARBA00022989"/>
    </source>
</evidence>
<keyword evidence="13" id="KW-1185">Reference proteome</keyword>
<dbReference type="Pfam" id="PF00001">
    <property type="entry name" value="7tm_1"/>
    <property type="match status" value="2"/>
</dbReference>
<evidence type="ECO:0000256" key="1">
    <source>
        <dbReference type="ARBA" id="ARBA00004651"/>
    </source>
</evidence>
<protein>
    <recommendedName>
        <fullName evidence="11">G-protein coupled receptors family 1 profile domain-containing protein</fullName>
    </recommendedName>
</protein>
<feature type="transmembrane region" description="Helical" evidence="10">
    <location>
        <begin position="102"/>
        <end position="124"/>
    </location>
</feature>
<dbReference type="PROSITE" id="PS50262">
    <property type="entry name" value="G_PROTEIN_RECEP_F1_2"/>
    <property type="match status" value="2"/>
</dbReference>